<dbReference type="AlphaFoldDB" id="A0A0F7ZHQ9"/>
<dbReference type="EMBL" id="KQ030538">
    <property type="protein sequence ID" value="KJZ73071.1"/>
    <property type="molecule type" value="Genomic_DNA"/>
</dbReference>
<feature type="domain" description="PNPLA" evidence="5">
    <location>
        <begin position="10"/>
        <end position="212"/>
    </location>
</feature>
<keyword evidence="2 4" id="KW-0442">Lipid degradation</keyword>
<protein>
    <recommendedName>
        <fullName evidence="5">PNPLA domain-containing protein</fullName>
    </recommendedName>
</protein>
<evidence type="ECO:0000313" key="7">
    <source>
        <dbReference type="Proteomes" id="UP000054481"/>
    </source>
</evidence>
<dbReference type="PANTHER" id="PTHR24185">
    <property type="entry name" value="CALCIUM-INDEPENDENT PHOSPHOLIPASE A2-GAMMA"/>
    <property type="match status" value="1"/>
</dbReference>
<name>A0A0F7ZHQ9_9HYPO</name>
<proteinExistence type="predicted"/>
<keyword evidence="7" id="KW-1185">Reference proteome</keyword>
<accession>A0A0F7ZHQ9</accession>
<feature type="short sequence motif" description="GXGXXG" evidence="4">
    <location>
        <begin position="14"/>
        <end position="19"/>
    </location>
</feature>
<evidence type="ECO:0000256" key="1">
    <source>
        <dbReference type="ARBA" id="ARBA00022801"/>
    </source>
</evidence>
<keyword evidence="3 4" id="KW-0443">Lipid metabolism</keyword>
<feature type="active site" description="Proton acceptor" evidence="4">
    <location>
        <position position="199"/>
    </location>
</feature>
<evidence type="ECO:0000259" key="5">
    <source>
        <dbReference type="PROSITE" id="PS51635"/>
    </source>
</evidence>
<gene>
    <name evidence="6" type="ORF">HIM_07455</name>
</gene>
<evidence type="ECO:0000256" key="3">
    <source>
        <dbReference type="ARBA" id="ARBA00023098"/>
    </source>
</evidence>
<keyword evidence="1 4" id="KW-0378">Hydrolase</keyword>
<dbReference type="CDD" id="cd07216">
    <property type="entry name" value="Pat17_PNPLA8_PNPLA9_like3"/>
    <property type="match status" value="1"/>
</dbReference>
<dbReference type="Proteomes" id="UP000054481">
    <property type="component" value="Unassembled WGS sequence"/>
</dbReference>
<evidence type="ECO:0000256" key="2">
    <source>
        <dbReference type="ARBA" id="ARBA00022963"/>
    </source>
</evidence>
<dbReference type="PANTHER" id="PTHR24185:SF1">
    <property type="entry name" value="CALCIUM-INDEPENDENT PHOSPHOLIPASE A2-GAMMA"/>
    <property type="match status" value="1"/>
</dbReference>
<sequence>MSNPKLLKLLSLDGGGIRGLSSLEILNRIMYRVRRQMNPPRLDLEPWQYFDLIGGTSTGGIIALMLGRLRMSVDECIQEYAHLGEIVFSDRHGPPSEVMFDATKLEEAIKSVIRKKLGEKNENAPLMDPLGEDCCKTVVYTLPFLNPNFAQPQALRTYSTNHEAPWSCTIWQAARATSAAPTFFKPLQLSLPHVTSWIDAGMKFNNPSKALRAEAGKIWGSEYGQLNFNQDISIFLSLGTGFASIARLEATTLHQRISKKFQVPLAAVEVMKNIVSDTETTHVDLANELDHHIYHRFNVAQGLEDVQLFEYEKIEAIEIDTKNYLAQHTKQVTDCVKLMAQLPIKPSLLAPGTDSVQMFVTSTPGQNEDVALTNRLKALRIDHGSFLHNSKKFQGSSSYRDNFAERLHEASYLAPVLVQADILDKQGRLIHEALEELSFLQPQSTGHSTKPLSNRYDDPNTNLPAWVNRQMEAYYRLYDAFVLYRYLLHATELQWTAKSLEHCWVANRLGGLLLVFGLRQDALDLFLTARVGRMEMLGMDHRATVECNERIESMNLMEFS</sequence>
<dbReference type="InterPro" id="IPR002641">
    <property type="entry name" value="PNPLA_dom"/>
</dbReference>
<dbReference type="InterPro" id="IPR016035">
    <property type="entry name" value="Acyl_Trfase/lysoPLipase"/>
</dbReference>
<dbReference type="GO" id="GO:0016042">
    <property type="term" value="P:lipid catabolic process"/>
    <property type="evidence" value="ECO:0007669"/>
    <property type="project" value="UniProtKB-UniRule"/>
</dbReference>
<dbReference type="Gene3D" id="3.40.1090.10">
    <property type="entry name" value="Cytosolic phospholipase A2 catalytic domain"/>
    <property type="match status" value="1"/>
</dbReference>
<dbReference type="OrthoDB" id="1658288at2759"/>
<dbReference type="GO" id="GO:0016020">
    <property type="term" value="C:membrane"/>
    <property type="evidence" value="ECO:0007669"/>
    <property type="project" value="TreeGrafter"/>
</dbReference>
<dbReference type="PROSITE" id="PS51635">
    <property type="entry name" value="PNPLA"/>
    <property type="match status" value="1"/>
</dbReference>
<dbReference type="GO" id="GO:0019369">
    <property type="term" value="P:arachidonate metabolic process"/>
    <property type="evidence" value="ECO:0007669"/>
    <property type="project" value="TreeGrafter"/>
</dbReference>
<reference evidence="6 7" key="1">
    <citation type="journal article" date="2014" name="Genome Biol. Evol.">
        <title>Comparative genomics and transcriptomics analyses reveal divergent lifestyle features of nematode endoparasitic fungus Hirsutella minnesotensis.</title>
        <authorList>
            <person name="Lai Y."/>
            <person name="Liu K."/>
            <person name="Zhang X."/>
            <person name="Zhang X."/>
            <person name="Li K."/>
            <person name="Wang N."/>
            <person name="Shu C."/>
            <person name="Wu Y."/>
            <person name="Wang C."/>
            <person name="Bushley K.E."/>
            <person name="Xiang M."/>
            <person name="Liu X."/>
        </authorList>
    </citation>
    <scope>NUCLEOTIDE SEQUENCE [LARGE SCALE GENOMIC DNA]</scope>
    <source>
        <strain evidence="6 7">3608</strain>
    </source>
</reference>
<evidence type="ECO:0000313" key="6">
    <source>
        <dbReference type="EMBL" id="KJZ73071.1"/>
    </source>
</evidence>
<comment type="caution">
    <text evidence="4">Lacks conserved residue(s) required for the propagation of feature annotation.</text>
</comment>
<feature type="short sequence motif" description="GXSXG" evidence="4">
    <location>
        <begin position="55"/>
        <end position="59"/>
    </location>
</feature>
<organism evidence="6 7">
    <name type="scientific">Hirsutella minnesotensis 3608</name>
    <dbReference type="NCBI Taxonomy" id="1043627"/>
    <lineage>
        <taxon>Eukaryota</taxon>
        <taxon>Fungi</taxon>
        <taxon>Dikarya</taxon>
        <taxon>Ascomycota</taxon>
        <taxon>Pezizomycotina</taxon>
        <taxon>Sordariomycetes</taxon>
        <taxon>Hypocreomycetidae</taxon>
        <taxon>Hypocreales</taxon>
        <taxon>Ophiocordycipitaceae</taxon>
        <taxon>Hirsutella</taxon>
    </lineage>
</organism>
<dbReference type="Pfam" id="PF01734">
    <property type="entry name" value="Patatin"/>
    <property type="match status" value="1"/>
</dbReference>
<evidence type="ECO:0000256" key="4">
    <source>
        <dbReference type="PROSITE-ProRule" id="PRU01161"/>
    </source>
</evidence>
<dbReference type="GO" id="GO:0046486">
    <property type="term" value="P:glycerolipid metabolic process"/>
    <property type="evidence" value="ECO:0007669"/>
    <property type="project" value="UniProtKB-ARBA"/>
</dbReference>
<dbReference type="GO" id="GO:0047499">
    <property type="term" value="F:calcium-independent phospholipase A2 activity"/>
    <property type="evidence" value="ECO:0007669"/>
    <property type="project" value="TreeGrafter"/>
</dbReference>
<feature type="active site" description="Nucleophile" evidence="4">
    <location>
        <position position="57"/>
    </location>
</feature>
<dbReference type="SUPFAM" id="SSF52151">
    <property type="entry name" value="FabD/lysophospholipase-like"/>
    <property type="match status" value="1"/>
</dbReference>